<evidence type="ECO:0000259" key="4">
    <source>
        <dbReference type="SMART" id="SM00382"/>
    </source>
</evidence>
<evidence type="ECO:0000256" key="3">
    <source>
        <dbReference type="RuleBase" id="RU364063"/>
    </source>
</evidence>
<accession>A0A6J5JY76</accession>
<evidence type="ECO:0000313" key="6">
    <source>
        <dbReference type="Proteomes" id="UP000509549"/>
    </source>
</evidence>
<comment type="similarity">
    <text evidence="3">Belongs to the DnaX/STICHEL family.</text>
</comment>
<dbReference type="RefSeq" id="WP_176604836.1">
    <property type="nucleotide sequence ID" value="NZ_LR794158.1"/>
</dbReference>
<dbReference type="Proteomes" id="UP000509549">
    <property type="component" value="Chromosome"/>
</dbReference>
<protein>
    <recommendedName>
        <fullName evidence="3">DNA polymerase III subunit gamma/tau</fullName>
        <ecNumber evidence="3">2.7.7.7</ecNumber>
    </recommendedName>
</protein>
<dbReference type="InterPro" id="IPR003593">
    <property type="entry name" value="AAA+_ATPase"/>
</dbReference>
<dbReference type="PANTHER" id="PTHR11669:SF0">
    <property type="entry name" value="PROTEIN STICHEL-LIKE 2"/>
    <property type="match status" value="1"/>
</dbReference>
<dbReference type="InterPro" id="IPR050238">
    <property type="entry name" value="DNA_Rep/Repair_Clamp_Loader"/>
</dbReference>
<dbReference type="EMBL" id="LR794158">
    <property type="protein sequence ID" value="CAB3976303.1"/>
    <property type="molecule type" value="Genomic_DNA"/>
</dbReference>
<dbReference type="Gene3D" id="3.40.50.300">
    <property type="entry name" value="P-loop containing nucleotide triphosphate hydrolases"/>
    <property type="match status" value="1"/>
</dbReference>
<reference evidence="5 6" key="1">
    <citation type="submission" date="2020-04" db="EMBL/GenBank/DDBJ databases">
        <authorList>
            <person name="Graf S J."/>
        </authorList>
    </citation>
    <scope>NUCLEOTIDE SEQUENCE [LARGE SCALE GENOMIC DNA]</scope>
    <source>
        <strain evidence="5">1</strain>
    </source>
</reference>
<comment type="catalytic activity">
    <reaction evidence="2 3">
        <text>DNA(n) + a 2'-deoxyribonucleoside 5'-triphosphate = DNA(n+1) + diphosphate</text>
        <dbReference type="Rhea" id="RHEA:22508"/>
        <dbReference type="Rhea" id="RHEA-COMP:17339"/>
        <dbReference type="Rhea" id="RHEA-COMP:17340"/>
        <dbReference type="ChEBI" id="CHEBI:33019"/>
        <dbReference type="ChEBI" id="CHEBI:61560"/>
        <dbReference type="ChEBI" id="CHEBI:173112"/>
        <dbReference type="EC" id="2.7.7.7"/>
    </reaction>
</comment>
<keyword evidence="3" id="KW-0235">DNA replication</keyword>
<dbReference type="GO" id="GO:0009360">
    <property type="term" value="C:DNA polymerase III complex"/>
    <property type="evidence" value="ECO:0007669"/>
    <property type="project" value="InterPro"/>
</dbReference>
<dbReference type="GO" id="GO:0006261">
    <property type="term" value="P:DNA-templated DNA replication"/>
    <property type="evidence" value="ECO:0007669"/>
    <property type="project" value="TreeGrafter"/>
</dbReference>
<keyword evidence="1 3" id="KW-0239">DNA-directed DNA polymerase</keyword>
<dbReference type="GO" id="GO:0003887">
    <property type="term" value="F:DNA-directed DNA polymerase activity"/>
    <property type="evidence" value="ECO:0007669"/>
    <property type="project" value="UniProtKB-KW"/>
</dbReference>
<dbReference type="SMART" id="SM00382">
    <property type="entry name" value="AAA"/>
    <property type="match status" value="1"/>
</dbReference>
<organism evidence="5 6">
    <name type="scientific">Candidatus Azoamicus ciliaticola</name>
    <dbReference type="NCBI Taxonomy" id="2652803"/>
    <lineage>
        <taxon>Bacteria</taxon>
        <taxon>Pseudomonadati</taxon>
        <taxon>Pseudomonadota</taxon>
        <taxon>Gammaproteobacteria</taxon>
        <taxon>Candidatus Azoamicaceae</taxon>
        <taxon>Candidatus Azoamicus</taxon>
    </lineage>
</organism>
<dbReference type="EC" id="2.7.7.7" evidence="3"/>
<dbReference type="GO" id="GO:0005524">
    <property type="term" value="F:ATP binding"/>
    <property type="evidence" value="ECO:0007669"/>
    <property type="project" value="UniProtKB-KW"/>
</dbReference>
<name>A0A6J5JY76_9GAMM</name>
<dbReference type="Gene3D" id="1.10.8.60">
    <property type="match status" value="1"/>
</dbReference>
<dbReference type="KEGG" id="acil:ESZ_00083"/>
<gene>
    <name evidence="3 5" type="primary">dnaX</name>
    <name evidence="5" type="ORF">ESZ_00083</name>
</gene>
<dbReference type="InterPro" id="IPR012763">
    <property type="entry name" value="DNA_pol_III_sug/sutau_N"/>
</dbReference>
<evidence type="ECO:0000313" key="5">
    <source>
        <dbReference type="EMBL" id="CAB3976303.1"/>
    </source>
</evidence>
<keyword evidence="3 5" id="KW-0808">Transferase</keyword>
<dbReference type="SUPFAM" id="SSF52540">
    <property type="entry name" value="P-loop containing nucleoside triphosphate hydrolases"/>
    <property type="match status" value="1"/>
</dbReference>
<evidence type="ECO:0000256" key="2">
    <source>
        <dbReference type="ARBA" id="ARBA00049244"/>
    </source>
</evidence>
<keyword evidence="6" id="KW-1185">Reference proteome</keyword>
<keyword evidence="3" id="KW-0067">ATP-binding</keyword>
<dbReference type="AlphaFoldDB" id="A0A6J5JY76"/>
<dbReference type="NCBIfam" id="TIGR02397">
    <property type="entry name" value="dnaX_nterm"/>
    <property type="match status" value="1"/>
</dbReference>
<comment type="subunit">
    <text evidence="3">DNA polymerase III contains a core (composed of alpha, epsilon and theta chains) that associates with a tau subunit. This core dimerizes to form the POLIII' complex. PolIII' associates with the gamma complex (composed of gamma, delta, delta', psi and chi chains) and with the beta chain to form the complete DNA polymerase III complex.</text>
</comment>
<keyword evidence="3" id="KW-0547">Nucleotide-binding</keyword>
<evidence type="ECO:0000256" key="1">
    <source>
        <dbReference type="ARBA" id="ARBA00022932"/>
    </source>
</evidence>
<dbReference type="PANTHER" id="PTHR11669">
    <property type="entry name" value="REPLICATION FACTOR C / DNA POLYMERASE III GAMMA-TAU SUBUNIT"/>
    <property type="match status" value="1"/>
</dbReference>
<sequence length="353" mass="40886">MTYITLANKWRPKKLNNLIGQDQVIFSLKNIIESKKIHPAYIIHGPQGTGKTSLARIITKCVNCEKKITIDPCDNCFCCISINKNKNIDSIEIDGASKTKIEEIKNIIEIAQYKSSNNRYRTFIIDECHMLSQSSFNYLLKTLEEPYINTLYILITTQIEKIPKTIVSRCINLQLNKLNKKNIKTHIENILKEENIFFDNISLDYISIFSNGSLRSAINTIEKITSKEKIINTKNTRLMLGILPDLSILFIIKSIHEKDIKNLISNIKKITELGLNNKTILIQIQITLYKILLYKSNIIYDESLCKYKIFMYLSKVMTKEKITNLYNKLIDITIDNNVINEIDFEMILINFSI</sequence>
<comment type="function">
    <text evidence="3">DNA polymerase III is a complex, multichain enzyme responsible for most of the replicative synthesis in bacteria. This DNA polymerase also exhibits 3' to 5' exonuclease activity.</text>
</comment>
<dbReference type="Pfam" id="PF13177">
    <property type="entry name" value="DNA_pol3_delta2"/>
    <property type="match status" value="1"/>
</dbReference>
<dbReference type="InterPro" id="IPR027417">
    <property type="entry name" value="P-loop_NTPase"/>
</dbReference>
<keyword evidence="3 5" id="KW-0548">Nucleotidyltransferase</keyword>
<proteinExistence type="inferred from homology"/>
<feature type="domain" description="AAA+ ATPase" evidence="4">
    <location>
        <begin position="37"/>
        <end position="178"/>
    </location>
</feature>